<organism evidence="10">
    <name type="scientific">Rhizopus microsporus var. microsporus</name>
    <dbReference type="NCBI Taxonomy" id="86635"/>
    <lineage>
        <taxon>Eukaryota</taxon>
        <taxon>Fungi</taxon>
        <taxon>Fungi incertae sedis</taxon>
        <taxon>Mucoromycota</taxon>
        <taxon>Mucoromycotina</taxon>
        <taxon>Mucoromycetes</taxon>
        <taxon>Mucorales</taxon>
        <taxon>Mucorineae</taxon>
        <taxon>Rhizopodaceae</taxon>
        <taxon>Rhizopus</taxon>
    </lineage>
</organism>
<dbReference type="PANTHER" id="PTHR14898">
    <property type="entry name" value="ENHANCER OF POLYCOMB"/>
    <property type="match status" value="1"/>
</dbReference>
<evidence type="ECO:0000256" key="4">
    <source>
        <dbReference type="ARBA" id="ARBA00023163"/>
    </source>
</evidence>
<comment type="function">
    <text evidence="6">Component of the NuA4 histone acetyltransferase complex which is involved in transcriptional activation of selected genes principally by acetylation of nucleosomal histone H4 and H2A. The NuA4 complex is also involved in DNA repair. Involved in gene silencing by neighboring heterochromatin, blockage of the silencing spreading along the chromosome, and required for cell cycle progression through G2/M.</text>
</comment>
<feature type="compositionally biased region" description="Low complexity" evidence="8">
    <location>
        <begin position="526"/>
        <end position="545"/>
    </location>
</feature>
<dbReference type="InterPro" id="IPR019542">
    <property type="entry name" value="Enhancer_polycomb-like_N"/>
</dbReference>
<evidence type="ECO:0000259" key="9">
    <source>
        <dbReference type="Pfam" id="PF10513"/>
    </source>
</evidence>
<dbReference type="Proteomes" id="UP000242414">
    <property type="component" value="Unassembled WGS sequence"/>
</dbReference>
<dbReference type="GO" id="GO:0006357">
    <property type="term" value="P:regulation of transcription by RNA polymerase II"/>
    <property type="evidence" value="ECO:0007669"/>
    <property type="project" value="InterPro"/>
</dbReference>
<evidence type="ECO:0000256" key="2">
    <source>
        <dbReference type="ARBA" id="ARBA00008035"/>
    </source>
</evidence>
<name>A0A1X0R1C1_RHIZD</name>
<evidence type="ECO:0000256" key="7">
    <source>
        <dbReference type="RuleBase" id="RU361124"/>
    </source>
</evidence>
<protein>
    <recommendedName>
        <fullName evidence="7">Enhancer of polycomb-like protein</fullName>
    </recommendedName>
</protein>
<keyword evidence="5 7" id="KW-0539">Nucleus</keyword>
<evidence type="ECO:0000256" key="5">
    <source>
        <dbReference type="ARBA" id="ARBA00023242"/>
    </source>
</evidence>
<proteinExistence type="inferred from homology"/>
<dbReference type="OrthoDB" id="435275at2759"/>
<reference evidence="10" key="1">
    <citation type="journal article" date="2016" name="Proc. Natl. Acad. Sci. U.S.A.">
        <title>Lipid metabolic changes in an early divergent fungus govern the establishment of a mutualistic symbiosis with endobacteria.</title>
        <authorList>
            <person name="Lastovetsky O.A."/>
            <person name="Gaspar M.L."/>
            <person name="Mondo S.J."/>
            <person name="LaButti K.M."/>
            <person name="Sandor L."/>
            <person name="Grigoriev I.V."/>
            <person name="Henry S.A."/>
            <person name="Pawlowska T.E."/>
        </authorList>
    </citation>
    <scope>NUCLEOTIDE SEQUENCE [LARGE SCALE GENOMIC DNA]</scope>
    <source>
        <strain evidence="10">ATCC 52814</strain>
    </source>
</reference>
<evidence type="ECO:0000256" key="8">
    <source>
        <dbReference type="SAM" id="MobiDB-lite"/>
    </source>
</evidence>
<feature type="domain" description="Enhancer of polycomb-like N-terminal" evidence="9">
    <location>
        <begin position="10"/>
        <end position="157"/>
    </location>
</feature>
<evidence type="ECO:0000313" key="10">
    <source>
        <dbReference type="EMBL" id="ORE05825.1"/>
    </source>
</evidence>
<dbReference type="AlphaFoldDB" id="A0A1X0R1C1"/>
<comment type="subcellular location">
    <subcellularLocation>
        <location evidence="1 7">Nucleus</location>
    </subcellularLocation>
</comment>
<keyword evidence="3 7" id="KW-0805">Transcription regulation</keyword>
<evidence type="ECO:0000256" key="3">
    <source>
        <dbReference type="ARBA" id="ARBA00023015"/>
    </source>
</evidence>
<evidence type="ECO:0000256" key="1">
    <source>
        <dbReference type="ARBA" id="ARBA00004123"/>
    </source>
</evidence>
<dbReference type="Pfam" id="PF10513">
    <property type="entry name" value="EPL1"/>
    <property type="match status" value="1"/>
</dbReference>
<dbReference type="VEuPathDB" id="FungiDB:BCV72DRAFT_336345"/>
<feature type="region of interest" description="Disordered" evidence="8">
    <location>
        <begin position="526"/>
        <end position="578"/>
    </location>
</feature>
<dbReference type="InterPro" id="IPR024943">
    <property type="entry name" value="Enhancer_polycomb"/>
</dbReference>
<evidence type="ECO:0000256" key="6">
    <source>
        <dbReference type="ARBA" id="ARBA00025513"/>
    </source>
</evidence>
<gene>
    <name evidence="10" type="ORF">BCV72DRAFT_336345</name>
</gene>
<accession>A0A1X0R1C1</accession>
<keyword evidence="4 7" id="KW-0804">Transcription</keyword>
<dbReference type="GO" id="GO:0005634">
    <property type="term" value="C:nucleus"/>
    <property type="evidence" value="ECO:0007669"/>
    <property type="project" value="UniProtKB-SubCell"/>
</dbReference>
<dbReference type="GO" id="GO:0035267">
    <property type="term" value="C:NuA4 histone acetyltransferase complex"/>
    <property type="evidence" value="ECO:0007669"/>
    <property type="project" value="InterPro"/>
</dbReference>
<feature type="compositionally biased region" description="Polar residues" evidence="8">
    <location>
        <begin position="546"/>
        <end position="555"/>
    </location>
</feature>
<dbReference type="EMBL" id="KV921936">
    <property type="protein sequence ID" value="ORE05825.1"/>
    <property type="molecule type" value="Genomic_DNA"/>
</dbReference>
<comment type="similarity">
    <text evidence="2 7">Belongs to the enhancer of polycomb family.</text>
</comment>
<sequence>MTNQMVSRFRVKKLSPKHPLPIYKEHELPDLADATNIQRAVPQIETGVEKEEEEEHDLQAAISAAQAAVTTGVTIEKYIPTPDASRLISDNEYNALYKKKYKESTTLIKFSSTVEDCIGCPYVMDEEDDTFLQSYNKQYPGEPLSEDTFESIMNECESITNQNWPHLYLDPEQTPDFKTFKEHVPDYSKLNSCPSLPVVFEHWRKRRLERRGKAIVPQLKLEETVKNELDPYICFRRRETKPVRKTRRTDQQSLERLRKLRSEMEMARNLLEMVLRREKIRKESLVLEHAVFDKKILLQDYQRKLGIKEDEDLIHLSSKKKRKVSIGGSSGATIKIPLHKLRRDIRIEKSPAQLAIEAELARRKEVDLPYEDVTEDPYQPFPLSTPHHFFQSLSNKPSRTRYRKRVGRGGRIFIDRCGYSARYRPTGGKTRPGELQETTYDRFRFDSDNSDTDDEDGNELVVDEMSSLYLKHRVQLLSETELRNLMTVPFLTPLNMINQARAAAAAAAAQQQQQQQLQQQQQQQQLLQQQQQQPQPSSSPQPLQQGFSRSPSATPVHQIGPTASPIKRQASRTKLTPQQAAVAMANGMIAANMAAVVNGTSSANKATAMQMAMAAAQQQLNEAATPKHNSTPPLSLHF</sequence>